<reference evidence="6" key="1">
    <citation type="submission" date="2016-10" db="EMBL/GenBank/DDBJ databases">
        <authorList>
            <person name="Varghese N."/>
            <person name="Submissions S."/>
        </authorList>
    </citation>
    <scope>NUCLEOTIDE SEQUENCE [LARGE SCALE GENOMIC DNA]</scope>
    <source>
        <strain evidence="6">DSM 44718</strain>
    </source>
</reference>
<organism evidence="5 6">
    <name type="scientific">Asanoa ishikariensis</name>
    <dbReference type="NCBI Taxonomy" id="137265"/>
    <lineage>
        <taxon>Bacteria</taxon>
        <taxon>Bacillati</taxon>
        <taxon>Actinomycetota</taxon>
        <taxon>Actinomycetes</taxon>
        <taxon>Micromonosporales</taxon>
        <taxon>Micromonosporaceae</taxon>
        <taxon>Asanoa</taxon>
    </lineage>
</organism>
<dbReference type="EMBL" id="FNQB01000005">
    <property type="protein sequence ID" value="SDZ64969.1"/>
    <property type="molecule type" value="Genomic_DNA"/>
</dbReference>
<dbReference type="GO" id="GO:0006310">
    <property type="term" value="P:DNA recombination"/>
    <property type="evidence" value="ECO:0007669"/>
    <property type="project" value="InterPro"/>
</dbReference>
<dbReference type="STRING" id="137265.SAMN05421684_7892"/>
<proteinExistence type="inferred from homology"/>
<dbReference type="PANTHER" id="PTHR45674:SF4">
    <property type="entry name" value="DNA LIGASE 1"/>
    <property type="match status" value="1"/>
</dbReference>
<dbReference type="InterPro" id="IPR044119">
    <property type="entry name" value="Adenylation_LigC-like"/>
</dbReference>
<dbReference type="InterPro" id="IPR012340">
    <property type="entry name" value="NA-bd_OB-fold"/>
</dbReference>
<dbReference type="Proteomes" id="UP000199632">
    <property type="component" value="Unassembled WGS sequence"/>
</dbReference>
<dbReference type="AlphaFoldDB" id="A0A1H3UT47"/>
<accession>A0A1H3UT47</accession>
<sequence length="344" mass="38592">MTAPGQRDRASLHYPVEPMTAATTRELPVAAAWAYEPKWDGWRCLAWIRPGRVQLQTRSGKPIGVQFPDITRALRATLPPGVVVDGELVVWDDARERSSFSLLQRRAAAGRHVLQLARQHPAHYVIFDVLATADASWLPAPLTERRALLEDLLAGAPTSLVLCPHTTDPAVAREWLDTWTTTGIEGIVAKRVDQPYRVGRGGWQKLRARTSAEAIIGGVTGWITAPRTILVGQFDTRGRLRFTGRSTPLTETQRAELAPLLHRPVAQRQGLRMEHPWPQPLPSSWTGSWQTRTAQRYTQVEPDTVAELLVDTAFEHGRYRHPVQHIRVRRDISVYDVPILGIDE</sequence>
<comment type="catalytic activity">
    <reaction evidence="3">
        <text>ATP + (deoxyribonucleotide)n-3'-hydroxyl + 5'-phospho-(deoxyribonucleotide)m = (deoxyribonucleotide)n+m + AMP + diphosphate.</text>
        <dbReference type="EC" id="6.5.1.1"/>
    </reaction>
</comment>
<dbReference type="Gene3D" id="2.40.50.140">
    <property type="entry name" value="Nucleic acid-binding proteins"/>
    <property type="match status" value="1"/>
</dbReference>
<evidence type="ECO:0000259" key="4">
    <source>
        <dbReference type="PROSITE" id="PS50160"/>
    </source>
</evidence>
<protein>
    <submittedName>
        <fullName evidence="5">ATP dependent DNA ligase domain-containing protein</fullName>
    </submittedName>
</protein>
<dbReference type="PROSITE" id="PS50160">
    <property type="entry name" value="DNA_LIGASE_A3"/>
    <property type="match status" value="1"/>
</dbReference>
<dbReference type="Gene3D" id="3.30.470.30">
    <property type="entry name" value="DNA ligase/mRNA capping enzyme"/>
    <property type="match status" value="1"/>
</dbReference>
<dbReference type="GO" id="GO:0003910">
    <property type="term" value="F:DNA ligase (ATP) activity"/>
    <property type="evidence" value="ECO:0007669"/>
    <property type="project" value="UniProtKB-EC"/>
</dbReference>
<evidence type="ECO:0000313" key="5">
    <source>
        <dbReference type="EMBL" id="SDZ64969.1"/>
    </source>
</evidence>
<dbReference type="InterPro" id="IPR012310">
    <property type="entry name" value="DNA_ligase_ATP-dep_cent"/>
</dbReference>
<evidence type="ECO:0000256" key="2">
    <source>
        <dbReference type="ARBA" id="ARBA00022598"/>
    </source>
</evidence>
<gene>
    <name evidence="5" type="ORF">SAMN05421684_7892</name>
</gene>
<feature type="domain" description="ATP-dependent DNA ligase family profile" evidence="4">
    <location>
        <begin position="124"/>
        <end position="239"/>
    </location>
</feature>
<keyword evidence="2 5" id="KW-0436">Ligase</keyword>
<evidence type="ECO:0000256" key="1">
    <source>
        <dbReference type="ARBA" id="ARBA00007572"/>
    </source>
</evidence>
<dbReference type="PANTHER" id="PTHR45674">
    <property type="entry name" value="DNA LIGASE 1/3 FAMILY MEMBER"/>
    <property type="match status" value="1"/>
</dbReference>
<name>A0A1H3UT47_9ACTN</name>
<dbReference type="GO" id="GO:0006281">
    <property type="term" value="P:DNA repair"/>
    <property type="evidence" value="ECO:0007669"/>
    <property type="project" value="InterPro"/>
</dbReference>
<comment type="similarity">
    <text evidence="1">Belongs to the ATP-dependent DNA ligase family.</text>
</comment>
<dbReference type="InterPro" id="IPR050191">
    <property type="entry name" value="ATP-dep_DNA_ligase"/>
</dbReference>
<evidence type="ECO:0000313" key="6">
    <source>
        <dbReference type="Proteomes" id="UP000199632"/>
    </source>
</evidence>
<dbReference type="Pfam" id="PF01068">
    <property type="entry name" value="DNA_ligase_A_M"/>
    <property type="match status" value="1"/>
</dbReference>
<dbReference type="CDD" id="cd07905">
    <property type="entry name" value="Adenylation_DNA_ligase_LigC"/>
    <property type="match status" value="1"/>
</dbReference>
<dbReference type="GO" id="GO:0005524">
    <property type="term" value="F:ATP binding"/>
    <property type="evidence" value="ECO:0007669"/>
    <property type="project" value="InterPro"/>
</dbReference>
<dbReference type="SUPFAM" id="SSF56091">
    <property type="entry name" value="DNA ligase/mRNA capping enzyme, catalytic domain"/>
    <property type="match status" value="1"/>
</dbReference>
<evidence type="ECO:0000256" key="3">
    <source>
        <dbReference type="ARBA" id="ARBA00034003"/>
    </source>
</evidence>
<keyword evidence="6" id="KW-1185">Reference proteome</keyword>